<accession>A0A1N7U781</accession>
<name>A0A1N7U781_9PSED</name>
<dbReference type="Proteomes" id="UP000027308">
    <property type="component" value="Chromosome"/>
</dbReference>
<protein>
    <submittedName>
        <fullName evidence="1">Uncharacterized protein</fullName>
    </submittedName>
</protein>
<organism evidence="1 2">
    <name type="scientific">Pseudomonas simiae</name>
    <dbReference type="NCBI Taxonomy" id="321846"/>
    <lineage>
        <taxon>Bacteria</taxon>
        <taxon>Pseudomonadati</taxon>
        <taxon>Pseudomonadota</taxon>
        <taxon>Gammaproteobacteria</taxon>
        <taxon>Pseudomonadales</taxon>
        <taxon>Pseudomonadaceae</taxon>
        <taxon>Pseudomonas</taxon>
    </lineage>
</organism>
<dbReference type="RefSeq" id="WP_038453583.1">
    <property type="nucleotide sequence ID" value="NZ_CP007637.1"/>
</dbReference>
<proteinExistence type="predicted"/>
<evidence type="ECO:0000313" key="1">
    <source>
        <dbReference type="EMBL" id="AIB37912.1"/>
    </source>
</evidence>
<sequence>MNLDKHSRTIPLHCPTCAGTTFESESPESHSVTCTGCDRLISREDLRRENEENIQAHLGEVKKEVSKAVANDLRERLQKAFKGSKGFKLK</sequence>
<reference evidence="1 2" key="1">
    <citation type="submission" date="2014-05" db="EMBL/GenBank/DDBJ databases">
        <title>Pseudomonas simiae WCS417.</title>
        <authorList>
            <person name="Berendsen R.L."/>
        </authorList>
    </citation>
    <scope>NUCLEOTIDE SEQUENCE [LARGE SCALE GENOMIC DNA]</scope>
    <source>
        <strain evidence="1 2">WCS417</strain>
    </source>
</reference>
<gene>
    <name evidence="1" type="ORF">PS417_20480</name>
</gene>
<dbReference type="EMBL" id="CP007637">
    <property type="protein sequence ID" value="AIB37912.1"/>
    <property type="molecule type" value="Genomic_DNA"/>
</dbReference>
<dbReference type="AlphaFoldDB" id="A0A1N7U781"/>
<evidence type="ECO:0000313" key="2">
    <source>
        <dbReference type="Proteomes" id="UP000027308"/>
    </source>
</evidence>